<evidence type="ECO:0000259" key="2">
    <source>
        <dbReference type="PROSITE" id="PS51186"/>
    </source>
</evidence>
<name>A0A9W6JKL5_9HYPH</name>
<organism evidence="3 4">
    <name type="scientific">Methylopila turkensis</name>
    <dbReference type="NCBI Taxonomy" id="1437816"/>
    <lineage>
        <taxon>Bacteria</taxon>
        <taxon>Pseudomonadati</taxon>
        <taxon>Pseudomonadota</taxon>
        <taxon>Alphaproteobacteria</taxon>
        <taxon>Hyphomicrobiales</taxon>
        <taxon>Methylopilaceae</taxon>
        <taxon>Methylopila</taxon>
    </lineage>
</organism>
<dbReference type="SUPFAM" id="SSF55729">
    <property type="entry name" value="Acyl-CoA N-acyltransferases (Nat)"/>
    <property type="match status" value="1"/>
</dbReference>
<sequence length="233" mass="25866">MTRDDNPPLGPLVDDAPARRPEPVTLAGRHVVVAPLEPSKDAAELFAATSGPEHARLFAYLFTGPFSDEAAFRADIDASAASPDLVPLAIRDARSGRTVGRASYMRIEPRHRVIEVGSILFTSALQRTPAATEAMYLMARHAFEDLGYRRYEWKCDALNAPSRAAAARLGFRFEGVFAKHMIIRGRSRDTAWFAMTDDDWPRVKAAFERWLDPANFGPDGAQKRRLDDIRAAL</sequence>
<dbReference type="PROSITE" id="PS51186">
    <property type="entry name" value="GNAT"/>
    <property type="match status" value="1"/>
</dbReference>
<dbReference type="Pfam" id="PF13302">
    <property type="entry name" value="Acetyltransf_3"/>
    <property type="match status" value="1"/>
</dbReference>
<accession>A0A9W6JKL5</accession>
<gene>
    <name evidence="3" type="ORF">GCM10008174_11220</name>
</gene>
<dbReference type="InterPro" id="IPR016181">
    <property type="entry name" value="Acyl_CoA_acyltransferase"/>
</dbReference>
<dbReference type="PANTHER" id="PTHR43441:SF2">
    <property type="entry name" value="FAMILY ACETYLTRANSFERASE, PUTATIVE (AFU_ORTHOLOGUE AFUA_7G00850)-RELATED"/>
    <property type="match status" value="1"/>
</dbReference>
<protein>
    <submittedName>
        <fullName evidence="3">N-acetyltransferase</fullName>
    </submittedName>
</protein>
<evidence type="ECO:0000256" key="1">
    <source>
        <dbReference type="SAM" id="MobiDB-lite"/>
    </source>
</evidence>
<dbReference type="PANTHER" id="PTHR43441">
    <property type="entry name" value="RIBOSOMAL-PROTEIN-SERINE ACETYLTRANSFERASE"/>
    <property type="match status" value="1"/>
</dbReference>
<dbReference type="InterPro" id="IPR051908">
    <property type="entry name" value="Ribosomal_N-acetyltransferase"/>
</dbReference>
<dbReference type="AlphaFoldDB" id="A0A9W6JKL5"/>
<dbReference type="Proteomes" id="UP001143309">
    <property type="component" value="Unassembled WGS sequence"/>
</dbReference>
<keyword evidence="4" id="KW-1185">Reference proteome</keyword>
<feature type="domain" description="N-acetyltransferase" evidence="2">
    <location>
        <begin position="43"/>
        <end position="198"/>
    </location>
</feature>
<dbReference type="Gene3D" id="3.40.630.30">
    <property type="match status" value="1"/>
</dbReference>
<feature type="region of interest" description="Disordered" evidence="1">
    <location>
        <begin position="1"/>
        <end position="20"/>
    </location>
</feature>
<reference evidence="3" key="2">
    <citation type="submission" date="2023-01" db="EMBL/GenBank/DDBJ databases">
        <authorList>
            <person name="Sun Q."/>
            <person name="Evtushenko L."/>
        </authorList>
    </citation>
    <scope>NUCLEOTIDE SEQUENCE</scope>
    <source>
        <strain evidence="3">VKM B-2748</strain>
    </source>
</reference>
<dbReference type="InterPro" id="IPR000182">
    <property type="entry name" value="GNAT_dom"/>
</dbReference>
<dbReference type="FunFam" id="3.40.630.30:FF:000047">
    <property type="entry name" value="Acetyltransferase, GNAT family"/>
    <property type="match status" value="1"/>
</dbReference>
<comment type="caution">
    <text evidence="3">The sequence shown here is derived from an EMBL/GenBank/DDBJ whole genome shotgun (WGS) entry which is preliminary data.</text>
</comment>
<evidence type="ECO:0000313" key="4">
    <source>
        <dbReference type="Proteomes" id="UP001143309"/>
    </source>
</evidence>
<evidence type="ECO:0000313" key="3">
    <source>
        <dbReference type="EMBL" id="GLK79381.1"/>
    </source>
</evidence>
<dbReference type="EMBL" id="BSFL01000001">
    <property type="protein sequence ID" value="GLK79381.1"/>
    <property type="molecule type" value="Genomic_DNA"/>
</dbReference>
<dbReference type="GO" id="GO:0008999">
    <property type="term" value="F:protein-N-terminal-alanine acetyltransferase activity"/>
    <property type="evidence" value="ECO:0007669"/>
    <property type="project" value="TreeGrafter"/>
</dbReference>
<dbReference type="RefSeq" id="WP_271199841.1">
    <property type="nucleotide sequence ID" value="NZ_BSFL01000001.1"/>
</dbReference>
<dbReference type="GO" id="GO:1990189">
    <property type="term" value="F:protein N-terminal-serine acetyltransferase activity"/>
    <property type="evidence" value="ECO:0007669"/>
    <property type="project" value="TreeGrafter"/>
</dbReference>
<proteinExistence type="predicted"/>
<reference evidence="3" key="1">
    <citation type="journal article" date="2014" name="Int. J. Syst. Evol. Microbiol.">
        <title>Complete genome sequence of Corynebacterium casei LMG S-19264T (=DSM 44701T), isolated from a smear-ripened cheese.</title>
        <authorList>
            <consortium name="US DOE Joint Genome Institute (JGI-PGF)"/>
            <person name="Walter F."/>
            <person name="Albersmeier A."/>
            <person name="Kalinowski J."/>
            <person name="Ruckert C."/>
        </authorList>
    </citation>
    <scope>NUCLEOTIDE SEQUENCE</scope>
    <source>
        <strain evidence="3">VKM B-2748</strain>
    </source>
</reference>